<dbReference type="PANTHER" id="PTHR47437:SF3">
    <property type="entry name" value="C-JUN-AMINO-TERMINAL KINASE-INTERACTING PROTEIN 1"/>
    <property type="match status" value="1"/>
</dbReference>
<accession>A0A672G5Z2</accession>
<evidence type="ECO:0000256" key="7">
    <source>
        <dbReference type="SAM" id="MobiDB-lite"/>
    </source>
</evidence>
<dbReference type="GO" id="GO:0005737">
    <property type="term" value="C:cytoplasm"/>
    <property type="evidence" value="ECO:0007669"/>
    <property type="project" value="UniProtKB-SubCell"/>
</dbReference>
<dbReference type="InterPro" id="IPR035638">
    <property type="entry name" value="JIP1_SH3"/>
</dbReference>
<proteinExistence type="inferred from homology"/>
<evidence type="ECO:0000256" key="5">
    <source>
        <dbReference type="ARBA" id="ARBA00022553"/>
    </source>
</evidence>
<comment type="similarity">
    <text evidence="2">Belongs to the JIP scaffold family.</text>
</comment>
<dbReference type="PROSITE" id="PS50002">
    <property type="entry name" value="SH3"/>
    <property type="match status" value="1"/>
</dbReference>
<dbReference type="InterPro" id="IPR001452">
    <property type="entry name" value="SH3_domain"/>
</dbReference>
<dbReference type="GO" id="GO:0008432">
    <property type="term" value="F:JUN kinase binding"/>
    <property type="evidence" value="ECO:0007669"/>
    <property type="project" value="TreeGrafter"/>
</dbReference>
<evidence type="ECO:0000259" key="9">
    <source>
        <dbReference type="PROSITE" id="PS50002"/>
    </source>
</evidence>
<dbReference type="Gene3D" id="2.30.29.30">
    <property type="entry name" value="Pleckstrin-homology domain (PH domain)/Phosphotyrosine-binding domain (PTB)"/>
    <property type="match status" value="1"/>
</dbReference>
<keyword evidence="4" id="KW-0963">Cytoplasm</keyword>
<dbReference type="Proteomes" id="UP000472267">
    <property type="component" value="Chromosome 1"/>
</dbReference>
<feature type="domain" description="SH3" evidence="9">
    <location>
        <begin position="443"/>
        <end position="504"/>
    </location>
</feature>
<evidence type="ECO:0000256" key="1">
    <source>
        <dbReference type="ARBA" id="ARBA00004496"/>
    </source>
</evidence>
<feature type="compositionally biased region" description="Polar residues" evidence="7">
    <location>
        <begin position="278"/>
        <end position="293"/>
    </location>
</feature>
<evidence type="ECO:0000313" key="10">
    <source>
        <dbReference type="Ensembl" id="ENSSFAP00005012430.1"/>
    </source>
</evidence>
<protein>
    <submittedName>
        <fullName evidence="10">Mitogen-activated protein kinase 8 interacting protein 1</fullName>
    </submittedName>
</protein>
<dbReference type="GO" id="GO:0046328">
    <property type="term" value="P:regulation of JNK cascade"/>
    <property type="evidence" value="ECO:0007669"/>
    <property type="project" value="InterPro"/>
</dbReference>
<feature type="region of interest" description="Disordered" evidence="7">
    <location>
        <begin position="273"/>
        <end position="330"/>
    </location>
</feature>
<evidence type="ECO:0000256" key="4">
    <source>
        <dbReference type="ARBA" id="ARBA00022490"/>
    </source>
</evidence>
<reference evidence="10" key="2">
    <citation type="submission" date="2025-08" db="UniProtKB">
        <authorList>
            <consortium name="Ensembl"/>
        </authorList>
    </citation>
    <scope>IDENTIFICATION</scope>
</reference>
<keyword evidence="5" id="KW-0597">Phosphoprotein</keyword>
<evidence type="ECO:0000256" key="2">
    <source>
        <dbReference type="ARBA" id="ARBA00009866"/>
    </source>
</evidence>
<evidence type="ECO:0000259" key="8">
    <source>
        <dbReference type="PROSITE" id="PS01179"/>
    </source>
</evidence>
<comment type="subcellular location">
    <subcellularLocation>
        <location evidence="1">Cytoplasm</location>
    </subcellularLocation>
</comment>
<feature type="compositionally biased region" description="Polar residues" evidence="7">
    <location>
        <begin position="156"/>
        <end position="165"/>
    </location>
</feature>
<dbReference type="Pfam" id="PF14604">
    <property type="entry name" value="SH3_9"/>
    <property type="match status" value="1"/>
</dbReference>
<reference evidence="10" key="3">
    <citation type="submission" date="2025-09" db="UniProtKB">
        <authorList>
            <consortium name="Ensembl"/>
        </authorList>
    </citation>
    <scope>IDENTIFICATION</scope>
</reference>
<feature type="compositionally biased region" description="Basic and acidic residues" evidence="7">
    <location>
        <begin position="172"/>
        <end position="197"/>
    </location>
</feature>
<evidence type="ECO:0000256" key="3">
    <source>
        <dbReference type="ARBA" id="ARBA00022443"/>
    </source>
</evidence>
<feature type="region of interest" description="Disordered" evidence="7">
    <location>
        <begin position="97"/>
        <end position="134"/>
    </location>
</feature>
<dbReference type="GO" id="GO:0007254">
    <property type="term" value="P:JNK cascade"/>
    <property type="evidence" value="ECO:0007669"/>
    <property type="project" value="TreeGrafter"/>
</dbReference>
<dbReference type="InterPro" id="IPR006020">
    <property type="entry name" value="PTB/PI_dom"/>
</dbReference>
<dbReference type="FunFam" id="2.30.29.30:FF:000108">
    <property type="entry name" value="C-Jun-amino-terminal kinase-interacting protein 1 isoform X2"/>
    <property type="match status" value="1"/>
</dbReference>
<keyword evidence="11" id="KW-1185">Reference proteome</keyword>
<dbReference type="FunCoup" id="A0A672G5Z2">
    <property type="interactions" value="1338"/>
</dbReference>
<dbReference type="OMA" id="GHHRERI"/>
<name>A0A672G5Z2_SALFA</name>
<dbReference type="PROSITE" id="PS01179">
    <property type="entry name" value="PID"/>
    <property type="match status" value="1"/>
</dbReference>
<gene>
    <name evidence="10" type="primary">mapk8ip1b</name>
</gene>
<dbReference type="SMART" id="SM00462">
    <property type="entry name" value="PTB"/>
    <property type="match status" value="1"/>
</dbReference>
<evidence type="ECO:0000313" key="11">
    <source>
        <dbReference type="Proteomes" id="UP000472267"/>
    </source>
</evidence>
<organism evidence="10 11">
    <name type="scientific">Salarias fasciatus</name>
    <name type="common">Jewelled blenny</name>
    <name type="synonym">Blennius fasciatus</name>
    <dbReference type="NCBI Taxonomy" id="181472"/>
    <lineage>
        <taxon>Eukaryota</taxon>
        <taxon>Metazoa</taxon>
        <taxon>Chordata</taxon>
        <taxon>Craniata</taxon>
        <taxon>Vertebrata</taxon>
        <taxon>Euteleostomi</taxon>
        <taxon>Actinopterygii</taxon>
        <taxon>Neopterygii</taxon>
        <taxon>Teleostei</taxon>
        <taxon>Neoteleostei</taxon>
        <taxon>Acanthomorphata</taxon>
        <taxon>Ovalentaria</taxon>
        <taxon>Blenniimorphae</taxon>
        <taxon>Blenniiformes</taxon>
        <taxon>Blennioidei</taxon>
        <taxon>Blenniidae</taxon>
        <taxon>Salariinae</taxon>
        <taxon>Salarias</taxon>
    </lineage>
</organism>
<dbReference type="Ensembl" id="ENSSFAT00005012977.1">
    <property type="protein sequence ID" value="ENSSFAP00005012430.1"/>
    <property type="gene ID" value="ENSSFAG00005006878.1"/>
</dbReference>
<keyword evidence="3 6" id="KW-0728">SH3 domain</keyword>
<dbReference type="SUPFAM" id="SSF50729">
    <property type="entry name" value="PH domain-like"/>
    <property type="match status" value="1"/>
</dbReference>
<dbReference type="AlphaFoldDB" id="A0A672G5Z2"/>
<feature type="domain" description="PID" evidence="8">
    <location>
        <begin position="517"/>
        <end position="646"/>
    </location>
</feature>
<dbReference type="FunFam" id="2.30.30.40:FF:000032">
    <property type="entry name" value="Putative C-Jun-amino-terminal kinase-interacting protein 2"/>
    <property type="match status" value="1"/>
</dbReference>
<dbReference type="PANTHER" id="PTHR47437">
    <property type="entry name" value="JNK-INTERACTING PROTEIN 1-LIKE PROTEIN"/>
    <property type="match status" value="1"/>
</dbReference>
<dbReference type="SMART" id="SM00326">
    <property type="entry name" value="SH3"/>
    <property type="match status" value="1"/>
</dbReference>
<dbReference type="InParanoid" id="A0A672G5Z2"/>
<sequence length="657" mass="73185">TTYCVERKSTPDYSWLSVFELTHDISLDEFEDDDLSEITEITDECGMSLNCNGPDIKVTERKALILMAELGAVGQLQAEMLHLDLIDGADCYRGDKESSKASAVAPPQVTKDPVAPVTMDTYRPKRPTTLNLFPIVPRTQDTLNNNSLGKKYSWQEKVSGSSSPLKTGDLTPPREHSCLSDEDKVHGGGAQTKDRGTSTDAPCRHGHTSGHSHGPSTANYTPAPLYPAGKADGGGHHRERIRYHTDVHLEPTEEIYLTPVQRSADALEPANTHERPFLSQQTEQGRMSISSDTEGPPPYQPLPDRTNPSIYEEDEGDGGGGGGRSVPLRTSMSSEASGLSYDSVKYTLVVDEHAQLELVSLRQCYQGFSDDSDSATVYDNCVSSPYESAIGEEEATACLSEDSTPEADLHFSKKFLNVFMNGRSSSSSAESFGLYSCVINGEEKDQTHRAVYRFVPRHDDELELEVDDPLLVEVQADDYWYEGYNMRTGARGIFPAYYAIEVTKDTEKKSGEWMDRYRMKFLGSVQVPYHKGNDVLCAAMQKIATNRRMTVKYNPPSSCILEISVKGIKLAVQEDYYSNECSHFFQLKNVSFCGYHPKNSKYFGFITKHPADQRFACHVFVSENSTKPLAESVGKAFQLYYKEFVEFSCPTEDIYLE</sequence>
<dbReference type="Gene3D" id="2.30.30.40">
    <property type="entry name" value="SH3 Domains"/>
    <property type="match status" value="1"/>
</dbReference>
<dbReference type="CDD" id="cd11943">
    <property type="entry name" value="SH3_JIP1"/>
    <property type="match status" value="1"/>
</dbReference>
<dbReference type="Pfam" id="PF00640">
    <property type="entry name" value="PID"/>
    <property type="match status" value="1"/>
</dbReference>
<dbReference type="CDD" id="cd01212">
    <property type="entry name" value="PTB_JIP"/>
    <property type="match status" value="1"/>
</dbReference>
<reference evidence="10" key="1">
    <citation type="submission" date="2019-06" db="EMBL/GenBank/DDBJ databases">
        <authorList>
            <consortium name="Wellcome Sanger Institute Data Sharing"/>
        </authorList>
    </citation>
    <scope>NUCLEOTIDE SEQUENCE [LARGE SCALE GENOMIC DNA]</scope>
</reference>
<dbReference type="InterPro" id="IPR011993">
    <property type="entry name" value="PH-like_dom_sf"/>
</dbReference>
<dbReference type="InterPro" id="IPR047178">
    <property type="entry name" value="JIP1_scaffold"/>
</dbReference>
<feature type="region of interest" description="Disordered" evidence="7">
    <location>
        <begin position="154"/>
        <end position="237"/>
    </location>
</feature>
<dbReference type="GO" id="GO:0005078">
    <property type="term" value="F:MAP-kinase scaffold activity"/>
    <property type="evidence" value="ECO:0007669"/>
    <property type="project" value="TreeGrafter"/>
</dbReference>
<evidence type="ECO:0000256" key="6">
    <source>
        <dbReference type="PROSITE-ProRule" id="PRU00192"/>
    </source>
</evidence>